<keyword evidence="5 7" id="KW-0472">Membrane</keyword>
<feature type="transmembrane region" description="Helical" evidence="7">
    <location>
        <begin position="192"/>
        <end position="214"/>
    </location>
</feature>
<dbReference type="PANTHER" id="PTHR19282">
    <property type="entry name" value="TETRASPANIN"/>
    <property type="match status" value="1"/>
</dbReference>
<dbReference type="PIRSF" id="PIRSF002419">
    <property type="entry name" value="Tetraspanin"/>
    <property type="match status" value="1"/>
</dbReference>
<name>A0A0P4VPS5_9HEMI</name>
<dbReference type="PROSITE" id="PS00421">
    <property type="entry name" value="TM4_1"/>
    <property type="match status" value="1"/>
</dbReference>
<comment type="similarity">
    <text evidence="2 7">Belongs to the tetraspanin (TM4SF) family.</text>
</comment>
<feature type="transmembrane region" description="Helical" evidence="7">
    <location>
        <begin position="48"/>
        <end position="74"/>
    </location>
</feature>
<accession>A0A0P4VPS5</accession>
<dbReference type="SUPFAM" id="SSF48652">
    <property type="entry name" value="Tetraspanin"/>
    <property type="match status" value="1"/>
</dbReference>
<dbReference type="AlphaFoldDB" id="A0A0P4VPS5"/>
<evidence type="ECO:0000256" key="6">
    <source>
        <dbReference type="PIRSR" id="PIRSR002419-1"/>
    </source>
</evidence>
<keyword evidence="6" id="KW-1015">Disulfide bond</keyword>
<evidence type="ECO:0000256" key="3">
    <source>
        <dbReference type="ARBA" id="ARBA00022692"/>
    </source>
</evidence>
<evidence type="ECO:0000256" key="7">
    <source>
        <dbReference type="RuleBase" id="RU361218"/>
    </source>
</evidence>
<dbReference type="CDD" id="cd03127">
    <property type="entry name" value="tetraspanin_LEL"/>
    <property type="match status" value="1"/>
</dbReference>
<dbReference type="InterPro" id="IPR018499">
    <property type="entry name" value="Tetraspanin/Peripherin"/>
</dbReference>
<dbReference type="Gene3D" id="1.10.1450.10">
    <property type="entry name" value="Tetraspanin"/>
    <property type="match status" value="1"/>
</dbReference>
<dbReference type="PRINTS" id="PR00259">
    <property type="entry name" value="TMFOUR"/>
</dbReference>
<protein>
    <recommendedName>
        <fullName evidence="7">Tetraspanin</fullName>
    </recommendedName>
</protein>
<dbReference type="InterPro" id="IPR018503">
    <property type="entry name" value="Tetraspanin_CS"/>
</dbReference>
<feature type="disulfide bond" evidence="6">
    <location>
        <begin position="140"/>
        <end position="157"/>
    </location>
</feature>
<evidence type="ECO:0000256" key="1">
    <source>
        <dbReference type="ARBA" id="ARBA00004141"/>
    </source>
</evidence>
<dbReference type="Pfam" id="PF00335">
    <property type="entry name" value="Tetraspanin"/>
    <property type="match status" value="1"/>
</dbReference>
<evidence type="ECO:0000256" key="4">
    <source>
        <dbReference type="ARBA" id="ARBA00022989"/>
    </source>
</evidence>
<comment type="subcellular location">
    <subcellularLocation>
        <location evidence="1 7">Membrane</location>
        <topology evidence="1 7">Multi-pass membrane protein</topology>
    </subcellularLocation>
</comment>
<dbReference type="InterPro" id="IPR008952">
    <property type="entry name" value="Tetraspanin_EC2_sf"/>
</dbReference>
<proteinExistence type="evidence at transcript level"/>
<reference evidence="8" key="1">
    <citation type="journal article" date="2016" name="PLoS Negl. Trop. Dis.">
        <title>A Deep Insight into the Sialome of Rhodnius neglectus, a Vector of Chagas Disease.</title>
        <authorList>
            <person name="Santiago P.B."/>
            <person name="Assumpcao T.C."/>
            <person name="Araujo C.N."/>
            <person name="Bastos I.M."/>
            <person name="Neves D."/>
            <person name="Silva I.G."/>
            <person name="Charneau S."/>
            <person name="Queiroz R.M."/>
            <person name="Raiol T."/>
            <person name="Oliveira J.V."/>
            <person name="Sousa M.V."/>
            <person name="Calvo E."/>
            <person name="Ribeiro J.M."/>
            <person name="Santana J.M."/>
        </authorList>
    </citation>
    <scope>NUCLEOTIDE SEQUENCE</scope>
    <source>
        <tissue evidence="8">Salivary glands</tissue>
    </source>
</reference>
<keyword evidence="4 7" id="KW-1133">Transmembrane helix</keyword>
<dbReference type="InterPro" id="IPR000301">
    <property type="entry name" value="Tetraspanin_animals"/>
</dbReference>
<evidence type="ECO:0000256" key="2">
    <source>
        <dbReference type="ARBA" id="ARBA00006840"/>
    </source>
</evidence>
<keyword evidence="3 7" id="KW-0812">Transmembrane</keyword>
<evidence type="ECO:0000313" key="8">
    <source>
        <dbReference type="EMBL" id="JAI55004.1"/>
    </source>
</evidence>
<dbReference type="GO" id="GO:0005886">
    <property type="term" value="C:plasma membrane"/>
    <property type="evidence" value="ECO:0007669"/>
    <property type="project" value="TreeGrafter"/>
</dbReference>
<sequence length="221" mass="24212">MGFFECTAKFVLFAFNLVCALLGLVIIGFSVVANAHGKPFKEMLSGQITIVTIILIVVGVLVFFIAFLGCCGAIKESHCMLTMYIVILSTLLIVQFGIGITAFVYRNNIEDSLDSVISQTFQNDDTKDIVDEIQIDLKCCGINGPNWFQVVSLPKSCCGMRNDEGKVCTIIDAYIEGCEPKISNLIQSSLKLLGAIAIGIAVVELFCVIFAFYLSSSFKRW</sequence>
<organism evidence="8">
    <name type="scientific">Rhodnius neglectus</name>
    <dbReference type="NCBI Taxonomy" id="72488"/>
    <lineage>
        <taxon>Eukaryota</taxon>
        <taxon>Metazoa</taxon>
        <taxon>Ecdysozoa</taxon>
        <taxon>Arthropoda</taxon>
        <taxon>Hexapoda</taxon>
        <taxon>Insecta</taxon>
        <taxon>Pterygota</taxon>
        <taxon>Neoptera</taxon>
        <taxon>Paraneoptera</taxon>
        <taxon>Hemiptera</taxon>
        <taxon>Heteroptera</taxon>
        <taxon>Panheteroptera</taxon>
        <taxon>Cimicomorpha</taxon>
        <taxon>Reduviidae</taxon>
        <taxon>Triatominae</taxon>
        <taxon>Rhodnius</taxon>
    </lineage>
</organism>
<dbReference type="EMBL" id="GDKW01001591">
    <property type="protein sequence ID" value="JAI55004.1"/>
    <property type="molecule type" value="mRNA"/>
</dbReference>
<feature type="transmembrane region" description="Helical" evidence="7">
    <location>
        <begin position="12"/>
        <end position="36"/>
    </location>
</feature>
<feature type="transmembrane region" description="Helical" evidence="7">
    <location>
        <begin position="81"/>
        <end position="105"/>
    </location>
</feature>
<evidence type="ECO:0000256" key="5">
    <source>
        <dbReference type="ARBA" id="ARBA00023136"/>
    </source>
</evidence>
<dbReference type="PANTHER" id="PTHR19282:SF521">
    <property type="entry name" value="IP01817P-RELATED"/>
    <property type="match status" value="1"/>
</dbReference>